<keyword evidence="2" id="KW-0012">Acyltransferase</keyword>
<dbReference type="Gene3D" id="3.40.630.30">
    <property type="match status" value="1"/>
</dbReference>
<gene>
    <name evidence="4" type="ORF">BE08_31515</name>
</gene>
<dbReference type="EMBL" id="JELY01003597">
    <property type="protein sequence ID" value="KYF47646.1"/>
    <property type="molecule type" value="Genomic_DNA"/>
</dbReference>
<evidence type="ECO:0000313" key="5">
    <source>
        <dbReference type="Proteomes" id="UP000075420"/>
    </source>
</evidence>
<organism evidence="4 5">
    <name type="scientific">Sorangium cellulosum</name>
    <name type="common">Polyangium cellulosum</name>
    <dbReference type="NCBI Taxonomy" id="56"/>
    <lineage>
        <taxon>Bacteria</taxon>
        <taxon>Pseudomonadati</taxon>
        <taxon>Myxococcota</taxon>
        <taxon>Polyangia</taxon>
        <taxon>Polyangiales</taxon>
        <taxon>Polyangiaceae</taxon>
        <taxon>Sorangium</taxon>
    </lineage>
</organism>
<name>A0A150NZI8_SORCE</name>
<evidence type="ECO:0000256" key="1">
    <source>
        <dbReference type="ARBA" id="ARBA00022679"/>
    </source>
</evidence>
<dbReference type="Proteomes" id="UP000075420">
    <property type="component" value="Unassembled WGS sequence"/>
</dbReference>
<comment type="caution">
    <text evidence="4">The sequence shown here is derived from an EMBL/GenBank/DDBJ whole genome shotgun (WGS) entry which is preliminary data.</text>
</comment>
<dbReference type="PANTHER" id="PTHR43877">
    <property type="entry name" value="AMINOALKYLPHOSPHONATE N-ACETYLTRANSFERASE-RELATED-RELATED"/>
    <property type="match status" value="1"/>
</dbReference>
<dbReference type="InterPro" id="IPR016181">
    <property type="entry name" value="Acyl_CoA_acyltransferase"/>
</dbReference>
<dbReference type="PANTHER" id="PTHR43877:SF2">
    <property type="entry name" value="AMINOALKYLPHOSPHONATE N-ACETYLTRANSFERASE-RELATED"/>
    <property type="match status" value="1"/>
</dbReference>
<dbReference type="SUPFAM" id="SSF55729">
    <property type="entry name" value="Acyl-CoA N-acyltransferases (Nat)"/>
    <property type="match status" value="1"/>
</dbReference>
<dbReference type="InterPro" id="IPR000182">
    <property type="entry name" value="GNAT_dom"/>
</dbReference>
<feature type="domain" description="N-acetyltransferase" evidence="3">
    <location>
        <begin position="1"/>
        <end position="169"/>
    </location>
</feature>
<keyword evidence="1" id="KW-0808">Transferase</keyword>
<protein>
    <recommendedName>
        <fullName evidence="3">N-acetyltransferase domain-containing protein</fullName>
    </recommendedName>
</protein>
<dbReference type="AlphaFoldDB" id="A0A150NZI8"/>
<dbReference type="CDD" id="cd04301">
    <property type="entry name" value="NAT_SF"/>
    <property type="match status" value="1"/>
</dbReference>
<dbReference type="InterPro" id="IPR050832">
    <property type="entry name" value="Bact_Acetyltransf"/>
</dbReference>
<sequence>MSVRRLTDADAAPLRALRLRALREEPDPFLATFEEEQARPLEDLIARLRQQSDTSDSAVLGAFDGAALVGMLGFYRDGHRKARHRVGLWGMYVAPEARGRGHGRALLDAALAGIAAIPGTEQVHLGVAATSGAARELYLRAGFQVTGTLPRAMKDGDRYIDEELMMRPL</sequence>
<dbReference type="GO" id="GO:0016747">
    <property type="term" value="F:acyltransferase activity, transferring groups other than amino-acyl groups"/>
    <property type="evidence" value="ECO:0007669"/>
    <property type="project" value="InterPro"/>
</dbReference>
<evidence type="ECO:0000256" key="2">
    <source>
        <dbReference type="ARBA" id="ARBA00023315"/>
    </source>
</evidence>
<proteinExistence type="predicted"/>
<dbReference type="Pfam" id="PF00583">
    <property type="entry name" value="Acetyltransf_1"/>
    <property type="match status" value="1"/>
</dbReference>
<evidence type="ECO:0000259" key="3">
    <source>
        <dbReference type="PROSITE" id="PS51186"/>
    </source>
</evidence>
<evidence type="ECO:0000313" key="4">
    <source>
        <dbReference type="EMBL" id="KYF47646.1"/>
    </source>
</evidence>
<accession>A0A150NZI8</accession>
<dbReference type="PROSITE" id="PS51186">
    <property type="entry name" value="GNAT"/>
    <property type="match status" value="1"/>
</dbReference>
<reference evidence="4 5" key="1">
    <citation type="submission" date="2014-02" db="EMBL/GenBank/DDBJ databases">
        <title>The small core and large imbalanced accessory genome model reveals a collaborative survival strategy of Sorangium cellulosum strains in nature.</title>
        <authorList>
            <person name="Han K."/>
            <person name="Peng R."/>
            <person name="Blom J."/>
            <person name="Li Y.-Z."/>
        </authorList>
    </citation>
    <scope>NUCLEOTIDE SEQUENCE [LARGE SCALE GENOMIC DNA]</scope>
    <source>
        <strain evidence="4 5">So0157-25</strain>
    </source>
</reference>